<organism evidence="1 2">
    <name type="scientific">Caenorhabditis tropicalis</name>
    <dbReference type="NCBI Taxonomy" id="1561998"/>
    <lineage>
        <taxon>Eukaryota</taxon>
        <taxon>Metazoa</taxon>
        <taxon>Ecdysozoa</taxon>
        <taxon>Nematoda</taxon>
        <taxon>Chromadorea</taxon>
        <taxon>Rhabditida</taxon>
        <taxon>Rhabditina</taxon>
        <taxon>Rhabditomorpha</taxon>
        <taxon>Rhabditoidea</taxon>
        <taxon>Rhabditidae</taxon>
        <taxon>Peloderinae</taxon>
        <taxon>Caenorhabditis</taxon>
    </lineage>
</organism>
<accession>A0A1I7V3V8</accession>
<dbReference type="Proteomes" id="UP000095282">
    <property type="component" value="Unplaced"/>
</dbReference>
<name>A0A1I7V3V8_9PELO</name>
<reference evidence="2" key="1">
    <citation type="submission" date="2016-11" db="UniProtKB">
        <authorList>
            <consortium name="WormBaseParasite"/>
        </authorList>
    </citation>
    <scope>IDENTIFICATION</scope>
</reference>
<protein>
    <submittedName>
        <fullName evidence="2">ERAP1_C domain-containing protein</fullName>
    </submittedName>
</protein>
<dbReference type="AlphaFoldDB" id="A0A1I7V3V8"/>
<sequence length="169" mass="19833">MFQFLAKCILGVTEESWKENKSKLIKGESEKKYYPEDITKWIPCKGTPKEIQKEISKFPELYKRLQFAKNDPIALKCAVANMSHHANVVTAEWRLFYKKRGVDPMWIKDKVLQEAADRAYNNWRDFQAVIFELLHKTFRSEEDSMNAILLFIADQDAAIKTVVDFYSDE</sequence>
<evidence type="ECO:0000313" key="2">
    <source>
        <dbReference type="WBParaSite" id="Csp11.Scaffold630.g22130.t1"/>
    </source>
</evidence>
<dbReference type="WBParaSite" id="Csp11.Scaffold630.g22130.t1">
    <property type="protein sequence ID" value="Csp11.Scaffold630.g22130.t1"/>
    <property type="gene ID" value="Csp11.Scaffold630.g22130"/>
</dbReference>
<dbReference type="eggNOG" id="ENOG502TK65">
    <property type="taxonomic scope" value="Eukaryota"/>
</dbReference>
<keyword evidence="1" id="KW-1185">Reference proteome</keyword>
<proteinExistence type="predicted"/>
<evidence type="ECO:0000313" key="1">
    <source>
        <dbReference type="Proteomes" id="UP000095282"/>
    </source>
</evidence>